<dbReference type="EMBL" id="MWPZ01000005">
    <property type="protein sequence ID" value="TIC97073.1"/>
    <property type="molecule type" value="Genomic_DNA"/>
</dbReference>
<feature type="compositionally biased region" description="Basic and acidic residues" evidence="1">
    <location>
        <begin position="138"/>
        <end position="147"/>
    </location>
</feature>
<dbReference type="Proteomes" id="UP000305883">
    <property type="component" value="Unassembled WGS sequence"/>
</dbReference>
<proteinExistence type="predicted"/>
<feature type="region of interest" description="Disordered" evidence="1">
    <location>
        <begin position="127"/>
        <end position="163"/>
    </location>
</feature>
<organism evidence="2 3">
    <name type="scientific">Colletotrichum higginsianum</name>
    <dbReference type="NCBI Taxonomy" id="80884"/>
    <lineage>
        <taxon>Eukaryota</taxon>
        <taxon>Fungi</taxon>
        <taxon>Dikarya</taxon>
        <taxon>Ascomycota</taxon>
        <taxon>Pezizomycotina</taxon>
        <taxon>Sordariomycetes</taxon>
        <taxon>Hypocreomycetidae</taxon>
        <taxon>Glomerellales</taxon>
        <taxon>Glomerellaceae</taxon>
        <taxon>Colletotrichum</taxon>
        <taxon>Colletotrichum destructivum species complex</taxon>
    </lineage>
</organism>
<feature type="compositionally biased region" description="Low complexity" evidence="1">
    <location>
        <begin position="68"/>
        <end position="87"/>
    </location>
</feature>
<evidence type="ECO:0000313" key="2">
    <source>
        <dbReference type="EMBL" id="TIC97073.1"/>
    </source>
</evidence>
<evidence type="ECO:0000313" key="3">
    <source>
        <dbReference type="Proteomes" id="UP000305883"/>
    </source>
</evidence>
<feature type="compositionally biased region" description="Basic residues" evidence="1">
    <location>
        <begin position="88"/>
        <end position="99"/>
    </location>
</feature>
<dbReference type="AlphaFoldDB" id="A0A4V4NBR5"/>
<gene>
    <name evidence="2" type="ORF">CH35J_007070</name>
</gene>
<reference evidence="2 3" key="1">
    <citation type="journal article" date="2019" name="Genome Biol. Evol.">
        <title>Genomic Plasticity Mediated by Transposable Elements in the Plant Pathogenic Fungus Colletotrichum higginsianum.</title>
        <authorList>
            <person name="Tsushima A."/>
            <person name="Gan P."/>
            <person name="Kumakura N."/>
            <person name="Narusaka M."/>
            <person name="Takano Y."/>
            <person name="Narusaka Y."/>
            <person name="Shirasu K."/>
        </authorList>
    </citation>
    <scope>NUCLEOTIDE SEQUENCE [LARGE SCALE GENOMIC DNA]</scope>
    <source>
        <strain evidence="2 3">MAFF305635-RFP</strain>
    </source>
</reference>
<sequence length="163" mass="18250">MQLQSICVDQQDLPYPLRREVLRSLLSARNGAKAQETLRKKREKKNEDDEDDDDEEEEDKPAPKRQKTAAPKKAATALKKAVTAPKKVAPKKVAPKKPAAHPNSTYISKQSELPYLLRREVLRSLLSARMAPRRKKGDGHNSKKPETPGDAVGVKLADLKVIR</sequence>
<comment type="caution">
    <text evidence="2">The sequence shown here is derived from an EMBL/GenBank/DDBJ whole genome shotgun (WGS) entry which is preliminary data.</text>
</comment>
<accession>A0A4V4NBR5</accession>
<name>A0A4V4NBR5_9PEZI</name>
<feature type="region of interest" description="Disordered" evidence="1">
    <location>
        <begin position="26"/>
        <end position="106"/>
    </location>
</feature>
<protein>
    <submittedName>
        <fullName evidence="2">Uncharacterized protein</fullName>
    </submittedName>
</protein>
<feature type="compositionally biased region" description="Acidic residues" evidence="1">
    <location>
        <begin position="48"/>
        <end position="59"/>
    </location>
</feature>
<evidence type="ECO:0000256" key="1">
    <source>
        <dbReference type="SAM" id="MobiDB-lite"/>
    </source>
</evidence>